<gene>
    <name evidence="8" type="ORF">GTP56_16885</name>
</gene>
<dbReference type="NCBIfam" id="NF004788">
    <property type="entry name" value="PRK06133.1"/>
    <property type="match status" value="1"/>
</dbReference>
<name>A0A7X4KI40_9BURK</name>
<feature type="signal peptide" evidence="6">
    <location>
        <begin position="1"/>
        <end position="19"/>
    </location>
</feature>
<dbReference type="Pfam" id="PF07687">
    <property type="entry name" value="M20_dimer"/>
    <property type="match status" value="1"/>
</dbReference>
<dbReference type="GO" id="GO:0016787">
    <property type="term" value="F:hydrolase activity"/>
    <property type="evidence" value="ECO:0007669"/>
    <property type="project" value="UniProtKB-KW"/>
</dbReference>
<dbReference type="SUPFAM" id="SSF55031">
    <property type="entry name" value="Bacterial exopeptidase dimerisation domain"/>
    <property type="match status" value="1"/>
</dbReference>
<reference evidence="8 9" key="1">
    <citation type="submission" date="2019-12" db="EMBL/GenBank/DDBJ databases">
        <title>Novel species isolated from a subtropical stream in China.</title>
        <authorList>
            <person name="Lu H."/>
        </authorList>
    </citation>
    <scope>NUCLEOTIDE SEQUENCE [LARGE SCALE GENOMIC DNA]</scope>
    <source>
        <strain evidence="8 9">FT134W</strain>
    </source>
</reference>
<dbReference type="CDD" id="cd03885">
    <property type="entry name" value="M20_CPDG2"/>
    <property type="match status" value="1"/>
</dbReference>
<evidence type="ECO:0000256" key="5">
    <source>
        <dbReference type="PIRSR" id="PIRSR037238-1"/>
    </source>
</evidence>
<dbReference type="Pfam" id="PF01546">
    <property type="entry name" value="Peptidase_M20"/>
    <property type="match status" value="1"/>
</dbReference>
<organism evidence="8 9">
    <name type="scientific">Duganella margarita</name>
    <dbReference type="NCBI Taxonomy" id="2692170"/>
    <lineage>
        <taxon>Bacteria</taxon>
        <taxon>Pseudomonadati</taxon>
        <taxon>Pseudomonadota</taxon>
        <taxon>Betaproteobacteria</taxon>
        <taxon>Burkholderiales</taxon>
        <taxon>Oxalobacteraceae</taxon>
        <taxon>Telluria group</taxon>
        <taxon>Duganella</taxon>
    </lineage>
</organism>
<proteinExistence type="predicted"/>
<evidence type="ECO:0000256" key="6">
    <source>
        <dbReference type="SAM" id="SignalP"/>
    </source>
</evidence>
<evidence type="ECO:0000256" key="2">
    <source>
        <dbReference type="ARBA" id="ARBA00022723"/>
    </source>
</evidence>
<keyword evidence="2" id="KW-0479">Metal-binding</keyword>
<dbReference type="InterPro" id="IPR017150">
    <property type="entry name" value="Pept_M20_glutamate_carboxypep"/>
</dbReference>
<dbReference type="PIRSF" id="PIRSF037238">
    <property type="entry name" value="Carboxypeptidase_G2"/>
    <property type="match status" value="1"/>
</dbReference>
<dbReference type="InterPro" id="IPR036264">
    <property type="entry name" value="Bact_exopeptidase_dim_dom"/>
</dbReference>
<evidence type="ECO:0000259" key="7">
    <source>
        <dbReference type="Pfam" id="PF07687"/>
    </source>
</evidence>
<evidence type="ECO:0000256" key="4">
    <source>
        <dbReference type="ARBA" id="ARBA00022833"/>
    </source>
</evidence>
<dbReference type="PANTHER" id="PTHR43808">
    <property type="entry name" value="ACETYLORNITHINE DEACETYLASE"/>
    <property type="match status" value="1"/>
</dbReference>
<dbReference type="GO" id="GO:0046872">
    <property type="term" value="F:metal ion binding"/>
    <property type="evidence" value="ECO:0007669"/>
    <property type="project" value="UniProtKB-KW"/>
</dbReference>
<dbReference type="RefSeq" id="WP_161050928.1">
    <property type="nucleotide sequence ID" value="NZ_WWCR01000017.1"/>
</dbReference>
<evidence type="ECO:0000313" key="8">
    <source>
        <dbReference type="EMBL" id="MYM73867.1"/>
    </source>
</evidence>
<dbReference type="InterPro" id="IPR011650">
    <property type="entry name" value="Peptidase_M20_dimer"/>
</dbReference>
<sequence>MKKLILAVVLGGAMHGAMAADQGLLEAARAQQAPLLATLKELVLIESGSSDTAGVARVADVSALRLKALGAVVERKDGIVTGRFTGKGSKRLMLIAHMDTVYQPGILVSQPYHVDGNRVYGPGIADDKSGIALILHTIEMLHARGWRDYAQLTVIFNPDEEVGSRASGEWIATQAAQHDFVFSCEPNGAQMEGILLSASGIATATMTVQGRAAHAGVAPKVGRNALIELSHQLLETQDINVPGAQLNWTRANAGLVTNQIPASATAQGDVRLSTADGAQRLQQALSEKVAKPLVADTVTTVAIEQGRPPFIATDAARAWAVKAQAIYGEIDRKLALYPGTGGGTDAGYASRAGKAIVLEAFGLAGDGVHGNDEYITIDSIVPRLYLLSRMMQEAGASQ</sequence>
<accession>A0A7X4KI40</accession>
<dbReference type="PANTHER" id="PTHR43808:SF10">
    <property type="entry name" value="BLL3749 PROTEIN"/>
    <property type="match status" value="1"/>
</dbReference>
<keyword evidence="6" id="KW-0732">Signal</keyword>
<feature type="domain" description="Peptidase M20 dimerisation" evidence="7">
    <location>
        <begin position="198"/>
        <end position="295"/>
    </location>
</feature>
<comment type="cofactor">
    <cofactor evidence="1">
        <name>Zn(2+)</name>
        <dbReference type="ChEBI" id="CHEBI:29105"/>
    </cofactor>
</comment>
<dbReference type="Gene3D" id="3.30.70.360">
    <property type="match status" value="1"/>
</dbReference>
<dbReference type="InterPro" id="IPR001261">
    <property type="entry name" value="ArgE/DapE_CS"/>
</dbReference>
<protein>
    <submittedName>
        <fullName evidence="8">M20/M25/M40 family metallo-hydrolase</fullName>
    </submittedName>
</protein>
<dbReference type="InterPro" id="IPR002933">
    <property type="entry name" value="Peptidase_M20"/>
</dbReference>
<dbReference type="Proteomes" id="UP000469734">
    <property type="component" value="Unassembled WGS sequence"/>
</dbReference>
<comment type="caution">
    <text evidence="8">The sequence shown here is derived from an EMBL/GenBank/DDBJ whole genome shotgun (WGS) entry which is preliminary data.</text>
</comment>
<feature type="active site" evidence="5">
    <location>
        <position position="99"/>
    </location>
</feature>
<dbReference type="EMBL" id="WWCR01000017">
    <property type="protein sequence ID" value="MYM73867.1"/>
    <property type="molecule type" value="Genomic_DNA"/>
</dbReference>
<evidence type="ECO:0000313" key="9">
    <source>
        <dbReference type="Proteomes" id="UP000469734"/>
    </source>
</evidence>
<evidence type="ECO:0000256" key="1">
    <source>
        <dbReference type="ARBA" id="ARBA00001947"/>
    </source>
</evidence>
<dbReference type="PROSITE" id="PS00759">
    <property type="entry name" value="ARGE_DAPE_CPG2_2"/>
    <property type="match status" value="1"/>
</dbReference>
<keyword evidence="4" id="KW-0862">Zinc</keyword>
<dbReference type="InterPro" id="IPR050072">
    <property type="entry name" value="Peptidase_M20A"/>
</dbReference>
<dbReference type="SUPFAM" id="SSF53187">
    <property type="entry name" value="Zn-dependent exopeptidases"/>
    <property type="match status" value="1"/>
</dbReference>
<keyword evidence="3 8" id="KW-0378">Hydrolase</keyword>
<evidence type="ECO:0000256" key="3">
    <source>
        <dbReference type="ARBA" id="ARBA00022801"/>
    </source>
</evidence>
<feature type="active site" description="Proton acceptor" evidence="5">
    <location>
        <position position="160"/>
    </location>
</feature>
<dbReference type="Gene3D" id="3.40.630.10">
    <property type="entry name" value="Zn peptidases"/>
    <property type="match status" value="1"/>
</dbReference>
<feature type="chain" id="PRO_5030995511" evidence="6">
    <location>
        <begin position="20"/>
        <end position="398"/>
    </location>
</feature>
<dbReference type="PROSITE" id="PS00758">
    <property type="entry name" value="ARGE_DAPE_CPG2_1"/>
    <property type="match status" value="1"/>
</dbReference>
<dbReference type="AlphaFoldDB" id="A0A7X4KI40"/>